<evidence type="ECO:0000256" key="6">
    <source>
        <dbReference type="ARBA" id="ARBA00023077"/>
    </source>
</evidence>
<evidence type="ECO:0000313" key="16">
    <source>
        <dbReference type="Proteomes" id="UP000037507"/>
    </source>
</evidence>
<dbReference type="PANTHER" id="PTHR32552:SF83">
    <property type="entry name" value="BLR3904 PROTEIN"/>
    <property type="match status" value="1"/>
</dbReference>
<dbReference type="AlphaFoldDB" id="A0A2T7UG75"/>
<dbReference type="NCBIfam" id="TIGR01783">
    <property type="entry name" value="TonB-siderophor"/>
    <property type="match status" value="1"/>
</dbReference>
<dbReference type="GO" id="GO:0015891">
    <property type="term" value="P:siderophore transport"/>
    <property type="evidence" value="ECO:0007669"/>
    <property type="project" value="InterPro"/>
</dbReference>
<dbReference type="Gene3D" id="2.40.170.20">
    <property type="entry name" value="TonB-dependent receptor, beta-barrel domain"/>
    <property type="match status" value="1"/>
</dbReference>
<dbReference type="PANTHER" id="PTHR32552">
    <property type="entry name" value="FERRICHROME IRON RECEPTOR-RELATED"/>
    <property type="match status" value="1"/>
</dbReference>
<dbReference type="Proteomes" id="UP000037507">
    <property type="component" value="Unassembled WGS sequence"/>
</dbReference>
<dbReference type="InterPro" id="IPR010105">
    <property type="entry name" value="TonB_sidphr_rcpt"/>
</dbReference>
<name>A0A2T7UG75_9BURK</name>
<keyword evidence="5 10" id="KW-0812">Transmembrane</keyword>
<evidence type="ECO:0000256" key="1">
    <source>
        <dbReference type="ARBA" id="ARBA00004571"/>
    </source>
</evidence>
<keyword evidence="8 15" id="KW-0675">Receptor</keyword>
<dbReference type="GO" id="GO:0009279">
    <property type="term" value="C:cell outer membrane"/>
    <property type="evidence" value="ECO:0007669"/>
    <property type="project" value="UniProtKB-SubCell"/>
</dbReference>
<dbReference type="CDD" id="cd01347">
    <property type="entry name" value="ligand_gated_channel"/>
    <property type="match status" value="1"/>
</dbReference>
<dbReference type="SUPFAM" id="SSF56935">
    <property type="entry name" value="Porins"/>
    <property type="match status" value="1"/>
</dbReference>
<reference evidence="15" key="1">
    <citation type="submission" date="2017-04" db="EMBL/GenBank/DDBJ databases">
        <title>Unexpected and diverse lifestyles within the genus Limnohabitans.</title>
        <authorList>
            <person name="Kasalicky V."/>
            <person name="Mehrshad M."/>
            <person name="Andrei S.-A."/>
            <person name="Salcher M."/>
            <person name="Kratochvilova H."/>
            <person name="Simek K."/>
            <person name="Ghai R."/>
        </authorList>
    </citation>
    <scope>NUCLEOTIDE SEQUENCE [LARGE SCALE GENOMIC DNA]</scope>
    <source>
        <strain evidence="15">II-D5</strain>
    </source>
</reference>
<dbReference type="InterPro" id="IPR039426">
    <property type="entry name" value="TonB-dep_rcpt-like"/>
</dbReference>
<dbReference type="RefSeq" id="WP_083451114.1">
    <property type="nucleotide sequence ID" value="NZ_LFYT02000005.1"/>
</dbReference>
<evidence type="ECO:0000313" key="15">
    <source>
        <dbReference type="EMBL" id="PVE43687.1"/>
    </source>
</evidence>
<evidence type="ECO:0000256" key="3">
    <source>
        <dbReference type="ARBA" id="ARBA00022448"/>
    </source>
</evidence>
<keyword evidence="4 10" id="KW-1134">Transmembrane beta strand</keyword>
<keyword evidence="7 10" id="KW-0472">Membrane</keyword>
<evidence type="ECO:0000256" key="2">
    <source>
        <dbReference type="ARBA" id="ARBA00009810"/>
    </source>
</evidence>
<dbReference type="Pfam" id="PF07715">
    <property type="entry name" value="Plug"/>
    <property type="match status" value="1"/>
</dbReference>
<dbReference type="PROSITE" id="PS52016">
    <property type="entry name" value="TONB_DEPENDENT_REC_3"/>
    <property type="match status" value="1"/>
</dbReference>
<dbReference type="InterPro" id="IPR000531">
    <property type="entry name" value="Beta-barrel_TonB"/>
</dbReference>
<proteinExistence type="inferred from homology"/>
<feature type="domain" description="TonB-dependent receptor-like beta-barrel" evidence="13">
    <location>
        <begin position="256"/>
        <end position="733"/>
    </location>
</feature>
<dbReference type="OrthoDB" id="9790771at2"/>
<evidence type="ECO:0000256" key="11">
    <source>
        <dbReference type="RuleBase" id="RU003357"/>
    </source>
</evidence>
<feature type="chain" id="PRO_5015582070" evidence="12">
    <location>
        <begin position="38"/>
        <end position="763"/>
    </location>
</feature>
<organism evidence="15 16">
    <name type="scientific">Limnohabitans planktonicus II-D5</name>
    <dbReference type="NCBI Taxonomy" id="1293045"/>
    <lineage>
        <taxon>Bacteria</taxon>
        <taxon>Pseudomonadati</taxon>
        <taxon>Pseudomonadota</taxon>
        <taxon>Betaproteobacteria</taxon>
        <taxon>Burkholderiales</taxon>
        <taxon>Comamonadaceae</taxon>
        <taxon>Limnohabitans</taxon>
    </lineage>
</organism>
<evidence type="ECO:0000256" key="10">
    <source>
        <dbReference type="PROSITE-ProRule" id="PRU01360"/>
    </source>
</evidence>
<accession>A0A2T7UG75</accession>
<dbReference type="InterPro" id="IPR037066">
    <property type="entry name" value="Plug_dom_sf"/>
</dbReference>
<feature type="domain" description="TonB-dependent receptor plug" evidence="14">
    <location>
        <begin position="80"/>
        <end position="178"/>
    </location>
</feature>
<keyword evidence="6 11" id="KW-0798">TonB box</keyword>
<evidence type="ECO:0000259" key="13">
    <source>
        <dbReference type="Pfam" id="PF00593"/>
    </source>
</evidence>
<dbReference type="GO" id="GO:0015344">
    <property type="term" value="F:siderophore uptake transmembrane transporter activity"/>
    <property type="evidence" value="ECO:0007669"/>
    <property type="project" value="TreeGrafter"/>
</dbReference>
<keyword evidence="9 10" id="KW-0998">Cell outer membrane</keyword>
<evidence type="ECO:0000256" key="4">
    <source>
        <dbReference type="ARBA" id="ARBA00022452"/>
    </source>
</evidence>
<dbReference type="Gene3D" id="2.170.130.10">
    <property type="entry name" value="TonB-dependent receptor, plug domain"/>
    <property type="match status" value="1"/>
</dbReference>
<evidence type="ECO:0000256" key="8">
    <source>
        <dbReference type="ARBA" id="ARBA00023170"/>
    </source>
</evidence>
<dbReference type="InterPro" id="IPR036942">
    <property type="entry name" value="Beta-barrel_TonB_sf"/>
</dbReference>
<keyword evidence="3 10" id="KW-0813">Transport</keyword>
<keyword evidence="16" id="KW-1185">Reference proteome</keyword>
<keyword evidence="12" id="KW-0732">Signal</keyword>
<evidence type="ECO:0000256" key="9">
    <source>
        <dbReference type="ARBA" id="ARBA00023237"/>
    </source>
</evidence>
<dbReference type="STRING" id="1293045.H663_03625"/>
<comment type="subcellular location">
    <subcellularLocation>
        <location evidence="1 10">Cell outer membrane</location>
        <topology evidence="1 10">Multi-pass membrane protein</topology>
    </subcellularLocation>
</comment>
<feature type="signal peptide" evidence="12">
    <location>
        <begin position="1"/>
        <end position="37"/>
    </location>
</feature>
<protein>
    <submittedName>
        <fullName evidence="15">TonB-dependent siderophore receptor</fullName>
    </submittedName>
</protein>
<dbReference type="InterPro" id="IPR012910">
    <property type="entry name" value="Plug_dom"/>
</dbReference>
<evidence type="ECO:0000256" key="12">
    <source>
        <dbReference type="SAM" id="SignalP"/>
    </source>
</evidence>
<sequence>MTQRHTHAQNSRPPGTLLPLAAIMLAGSLSAAPAAMAQNKPGESTLKTVTVKDKAETDMAEGKNGVRASETRIGKGQQALRDIPQSVTVVTEKLMDDRNLDTFKEALKNTAGISFMAAEGGEEDIRLRGFSLQSMGDVFVDGVRDPAFYERDTFNLDRLEVLRGSASMLFGRGSTGGAVNQVSKTPRLMDESQVDLTLGSHKHVRLVGDFNKQTGESAALRLNVMKTQADNNGSGSSLDKEGIAGAYRWGIGEKNEFQLGLYHLNNNNGMNYGMPWIRPSTSASPLESTVLPLDPKAYYGAASDYNAGRATHLTASHTHRFSADSELKTQIRKGQYERDQRAGAVRFANAASQPGRQAVSLATFGPNTVMTRGNHLKIQDMDTLHLQSDFSKKFQALGLKHELMAGVDLATEDKTVYAARTAGAQGGVTITKPTTTIGTPHDGARVNESTRVLRVNNQYSSTGWGAYLQDLVQVAPQWKVLGGLRYDSLKGDFAQFGPPPNATDNGTPTRYRMKVGEWSQRAGVLFQPNDLQSFHLSYGTSFNTSGDSYSLGPTNVDTPPEQSVNWELGAKLDSADKRFTTRLALFRATKKNERNTDPLLPVVTLTGSRYASGLELDVAGRLTQKWEVFGSFTWMPDAKVSKAAPCPATGSCLQNSAGERLGDRPALTPVHSGSAWTTYQINGQWRAGAGLTFRGRQTPTRAAFEVPSFVVGDVMAEYAYSDALSFKANVSNVTNKLYADQLYPGHYIPGAGRLTQITASYKF</sequence>
<evidence type="ECO:0000256" key="5">
    <source>
        <dbReference type="ARBA" id="ARBA00022692"/>
    </source>
</evidence>
<evidence type="ECO:0000259" key="14">
    <source>
        <dbReference type="Pfam" id="PF07715"/>
    </source>
</evidence>
<dbReference type="GO" id="GO:0038023">
    <property type="term" value="F:signaling receptor activity"/>
    <property type="evidence" value="ECO:0007669"/>
    <property type="project" value="InterPro"/>
</dbReference>
<evidence type="ECO:0000256" key="7">
    <source>
        <dbReference type="ARBA" id="ARBA00023136"/>
    </source>
</evidence>
<comment type="caution">
    <text evidence="15">The sequence shown here is derived from an EMBL/GenBank/DDBJ whole genome shotgun (WGS) entry which is preliminary data.</text>
</comment>
<dbReference type="EMBL" id="LFYT02000005">
    <property type="protein sequence ID" value="PVE43687.1"/>
    <property type="molecule type" value="Genomic_DNA"/>
</dbReference>
<gene>
    <name evidence="15" type="ORF">H663_005685</name>
</gene>
<dbReference type="Pfam" id="PF00593">
    <property type="entry name" value="TonB_dep_Rec_b-barrel"/>
    <property type="match status" value="1"/>
</dbReference>
<comment type="similarity">
    <text evidence="2 10 11">Belongs to the TonB-dependent receptor family.</text>
</comment>